<evidence type="ECO:0000313" key="3">
    <source>
        <dbReference type="EMBL" id="MDH7452258.1"/>
    </source>
</evidence>
<dbReference type="InterPro" id="IPR050789">
    <property type="entry name" value="Diverse_Enzym_Activities"/>
</dbReference>
<feature type="signal peptide" evidence="1">
    <location>
        <begin position="1"/>
        <end position="19"/>
    </location>
</feature>
<dbReference type="Proteomes" id="UP001160550">
    <property type="component" value="Unassembled WGS sequence"/>
</dbReference>
<protein>
    <submittedName>
        <fullName evidence="3">Serine hydrolase domain-containing protein</fullName>
        <ecNumber evidence="3">3.1.1.103</ecNumber>
    </submittedName>
</protein>
<name>A0ABT6MNX6_9GAMM</name>
<dbReference type="PANTHER" id="PTHR43283">
    <property type="entry name" value="BETA-LACTAMASE-RELATED"/>
    <property type="match status" value="1"/>
</dbReference>
<evidence type="ECO:0000313" key="4">
    <source>
        <dbReference type="Proteomes" id="UP001160550"/>
    </source>
</evidence>
<reference evidence="3" key="1">
    <citation type="journal article" date="2007" name="Int. J. Syst. Evol. Microbiol.">
        <title>Luteimonas composti sp. nov., a moderately thermophilic bacterium isolated from food waste.</title>
        <authorList>
            <person name="Young C.C."/>
            <person name="Kampfer P."/>
            <person name="Chen W.M."/>
            <person name="Yen W.S."/>
            <person name="Arun A.B."/>
            <person name="Lai W.A."/>
            <person name="Shen F.T."/>
            <person name="Rekha P.D."/>
            <person name="Lin K.Y."/>
            <person name="Chou J.H."/>
        </authorList>
    </citation>
    <scope>NUCLEOTIDE SEQUENCE</scope>
    <source>
        <strain evidence="3">CC-YY355</strain>
    </source>
</reference>
<proteinExistence type="predicted"/>
<keyword evidence="3" id="KW-0378">Hydrolase</keyword>
<dbReference type="GO" id="GO:0016787">
    <property type="term" value="F:hydrolase activity"/>
    <property type="evidence" value="ECO:0007669"/>
    <property type="project" value="UniProtKB-KW"/>
</dbReference>
<sequence>MRLLFWLLMLTLCAGQVRADDPVARVRLAFDRDGVAAVQASGHADLATGREVTADDPVRVASISKLVVAIGIMRLVEAGTLDLDADVSEALGWTLRHPQYPDVPISLRLLLSHQAGLTDGAGYWQVPLGEPLQPLLDDPRAWDADHPPGAFFRYANLGFPLVAAVMERATGERFDLLMQRLVLAPLGLAGCYNWAACDAATTARAVVLYDETHAPVRDDHRGRAPACPVIVADGAECDLSRWRAGENGALFSPQGGLRISARDLAKIGRLLLGEGEVDGVRLLTPASVRSLLAPQWRQAAGNGIGHEEDTGAGDALAFFCRYGLATQTLATPQPGCGDDPFGDGVERVGHSGSAYGLRSGLWIDPAAGSGVVYFATGVPDERTGSRSAFSEIEEQLARGE</sequence>
<dbReference type="InterPro" id="IPR012338">
    <property type="entry name" value="Beta-lactam/transpept-like"/>
</dbReference>
<feature type="chain" id="PRO_5045840931" evidence="1">
    <location>
        <begin position="20"/>
        <end position="400"/>
    </location>
</feature>
<dbReference type="RefSeq" id="WP_280941458.1">
    <property type="nucleotide sequence ID" value="NZ_JARYGX010000009.1"/>
</dbReference>
<organism evidence="3 4">
    <name type="scientific">Luteimonas composti</name>
    <dbReference type="NCBI Taxonomy" id="398257"/>
    <lineage>
        <taxon>Bacteria</taxon>
        <taxon>Pseudomonadati</taxon>
        <taxon>Pseudomonadota</taxon>
        <taxon>Gammaproteobacteria</taxon>
        <taxon>Lysobacterales</taxon>
        <taxon>Lysobacteraceae</taxon>
        <taxon>Luteimonas</taxon>
    </lineage>
</organism>
<dbReference type="EC" id="3.1.1.103" evidence="3"/>
<reference evidence="3" key="2">
    <citation type="submission" date="2023-04" db="EMBL/GenBank/DDBJ databases">
        <authorList>
            <person name="Sun J.-Q."/>
        </authorList>
    </citation>
    <scope>NUCLEOTIDE SEQUENCE</scope>
    <source>
        <strain evidence="3">CC-YY355</strain>
    </source>
</reference>
<dbReference type="InterPro" id="IPR001466">
    <property type="entry name" value="Beta-lactam-related"/>
</dbReference>
<keyword evidence="1" id="KW-0732">Signal</keyword>
<comment type="caution">
    <text evidence="3">The sequence shown here is derived from an EMBL/GenBank/DDBJ whole genome shotgun (WGS) entry which is preliminary data.</text>
</comment>
<dbReference type="PANTHER" id="PTHR43283:SF3">
    <property type="entry name" value="BETA-LACTAMASE FAMILY PROTEIN (AFU_ORTHOLOGUE AFUA_5G07500)"/>
    <property type="match status" value="1"/>
</dbReference>
<dbReference type="Gene3D" id="3.40.710.10">
    <property type="entry name" value="DD-peptidase/beta-lactamase superfamily"/>
    <property type="match status" value="1"/>
</dbReference>
<dbReference type="SUPFAM" id="SSF56601">
    <property type="entry name" value="beta-lactamase/transpeptidase-like"/>
    <property type="match status" value="1"/>
</dbReference>
<accession>A0ABT6MNX6</accession>
<gene>
    <name evidence="3" type="ORF">QF205_04060</name>
</gene>
<feature type="domain" description="Beta-lactamase-related" evidence="2">
    <location>
        <begin position="32"/>
        <end position="382"/>
    </location>
</feature>
<keyword evidence="4" id="KW-1185">Reference proteome</keyword>
<dbReference type="EMBL" id="JARYGX010000009">
    <property type="protein sequence ID" value="MDH7452258.1"/>
    <property type="molecule type" value="Genomic_DNA"/>
</dbReference>
<dbReference type="Pfam" id="PF00144">
    <property type="entry name" value="Beta-lactamase"/>
    <property type="match status" value="1"/>
</dbReference>
<evidence type="ECO:0000256" key="1">
    <source>
        <dbReference type="SAM" id="SignalP"/>
    </source>
</evidence>
<evidence type="ECO:0000259" key="2">
    <source>
        <dbReference type="Pfam" id="PF00144"/>
    </source>
</evidence>